<dbReference type="RefSeq" id="WP_306866574.1">
    <property type="nucleotide sequence ID" value="NZ_JAUSRB010000002.1"/>
</dbReference>
<name>A0ABT9RBS4_9ACTN</name>
<organism evidence="1 2">
    <name type="scientific">Streptosporangium brasiliense</name>
    <dbReference type="NCBI Taxonomy" id="47480"/>
    <lineage>
        <taxon>Bacteria</taxon>
        <taxon>Bacillati</taxon>
        <taxon>Actinomycetota</taxon>
        <taxon>Actinomycetes</taxon>
        <taxon>Streptosporangiales</taxon>
        <taxon>Streptosporangiaceae</taxon>
        <taxon>Streptosporangium</taxon>
    </lineage>
</organism>
<protein>
    <recommendedName>
        <fullName evidence="3">Glyoxalase</fullName>
    </recommendedName>
</protein>
<dbReference type="Gene3D" id="3.10.180.10">
    <property type="entry name" value="2,3-Dihydroxybiphenyl 1,2-Dioxygenase, domain 1"/>
    <property type="match status" value="1"/>
</dbReference>
<sequence length="114" mass="12679">MATEGIEGVYLETHNWGKSAKFLQALGFDVEFATDHGSGLFRRGDGPYLLLAEVPEEQRPDTQVVLRVADAEAFPADPSFDVVTPFEETHYGTKRLTLRDPDGRLWSVEAPAKE</sequence>
<evidence type="ECO:0000313" key="2">
    <source>
        <dbReference type="Proteomes" id="UP001230426"/>
    </source>
</evidence>
<accession>A0ABT9RBS4</accession>
<comment type="caution">
    <text evidence="1">The sequence shown here is derived from an EMBL/GenBank/DDBJ whole genome shotgun (WGS) entry which is preliminary data.</text>
</comment>
<keyword evidence="2" id="KW-1185">Reference proteome</keyword>
<evidence type="ECO:0008006" key="3">
    <source>
        <dbReference type="Google" id="ProtNLM"/>
    </source>
</evidence>
<dbReference type="SUPFAM" id="SSF54593">
    <property type="entry name" value="Glyoxalase/Bleomycin resistance protein/Dihydroxybiphenyl dioxygenase"/>
    <property type="match status" value="1"/>
</dbReference>
<evidence type="ECO:0000313" key="1">
    <source>
        <dbReference type="EMBL" id="MDP9866224.1"/>
    </source>
</evidence>
<dbReference type="EMBL" id="JAUSRB010000002">
    <property type="protein sequence ID" value="MDP9866224.1"/>
    <property type="molecule type" value="Genomic_DNA"/>
</dbReference>
<proteinExistence type="predicted"/>
<dbReference type="InterPro" id="IPR029068">
    <property type="entry name" value="Glyas_Bleomycin-R_OHBP_Dase"/>
</dbReference>
<gene>
    <name evidence="1" type="ORF">J2S55_005490</name>
</gene>
<reference evidence="1 2" key="1">
    <citation type="submission" date="2023-07" db="EMBL/GenBank/DDBJ databases">
        <title>Sequencing the genomes of 1000 actinobacteria strains.</title>
        <authorList>
            <person name="Klenk H.-P."/>
        </authorList>
    </citation>
    <scope>NUCLEOTIDE SEQUENCE [LARGE SCALE GENOMIC DNA]</scope>
    <source>
        <strain evidence="1 2">DSM 44109</strain>
    </source>
</reference>
<dbReference type="Proteomes" id="UP001230426">
    <property type="component" value="Unassembled WGS sequence"/>
</dbReference>